<dbReference type="Gene3D" id="3.30.390.30">
    <property type="match status" value="1"/>
</dbReference>
<evidence type="ECO:0000259" key="12">
    <source>
        <dbReference type="Pfam" id="PF07992"/>
    </source>
</evidence>
<keyword evidence="14" id="KW-1185">Reference proteome</keyword>
<dbReference type="PANTHER" id="PTHR22912:SF151">
    <property type="entry name" value="DIHYDROLIPOYL DEHYDROGENASE, MITOCHONDRIAL"/>
    <property type="match status" value="1"/>
</dbReference>
<dbReference type="SUPFAM" id="SSF55424">
    <property type="entry name" value="FAD/NAD-linked reductases, dimerisation (C-terminal) domain"/>
    <property type="match status" value="1"/>
</dbReference>
<dbReference type="InterPro" id="IPR023753">
    <property type="entry name" value="FAD/NAD-binding_dom"/>
</dbReference>
<evidence type="ECO:0000256" key="2">
    <source>
        <dbReference type="ARBA" id="ARBA00012608"/>
    </source>
</evidence>
<accession>A0ABW1TX22</accession>
<dbReference type="InterPro" id="IPR036188">
    <property type="entry name" value="FAD/NAD-bd_sf"/>
</dbReference>
<evidence type="ECO:0000256" key="7">
    <source>
        <dbReference type="ARBA" id="ARBA00023157"/>
    </source>
</evidence>
<dbReference type="GO" id="GO:0004148">
    <property type="term" value="F:dihydrolipoyl dehydrogenase (NADH) activity"/>
    <property type="evidence" value="ECO:0007669"/>
    <property type="project" value="UniProtKB-EC"/>
</dbReference>
<evidence type="ECO:0000313" key="13">
    <source>
        <dbReference type="EMBL" id="MFC6282129.1"/>
    </source>
</evidence>
<dbReference type="PIRSF" id="PIRSF000350">
    <property type="entry name" value="Mercury_reductase_MerA"/>
    <property type="match status" value="1"/>
</dbReference>
<dbReference type="PROSITE" id="PS00076">
    <property type="entry name" value="PYRIDINE_REDOX_1"/>
    <property type="match status" value="1"/>
</dbReference>
<dbReference type="InterPro" id="IPR006258">
    <property type="entry name" value="Lipoamide_DH"/>
</dbReference>
<dbReference type="InterPro" id="IPR004099">
    <property type="entry name" value="Pyr_nucl-diS_OxRdtase_dimer"/>
</dbReference>
<evidence type="ECO:0000256" key="6">
    <source>
        <dbReference type="ARBA" id="ARBA00023027"/>
    </source>
</evidence>
<name>A0ABW1TX22_9BURK</name>
<comment type="miscellaneous">
    <text evidence="10">The active site is a redox-active disulfide bond.</text>
</comment>
<dbReference type="NCBIfam" id="TIGR01350">
    <property type="entry name" value="lipoamide_DH"/>
    <property type="match status" value="1"/>
</dbReference>
<evidence type="ECO:0000256" key="9">
    <source>
        <dbReference type="ARBA" id="ARBA00049187"/>
    </source>
</evidence>
<dbReference type="EMBL" id="JBHSRS010000068">
    <property type="protein sequence ID" value="MFC6282129.1"/>
    <property type="molecule type" value="Genomic_DNA"/>
</dbReference>
<gene>
    <name evidence="13" type="primary">lpdA</name>
    <name evidence="13" type="ORF">ACFQND_12920</name>
</gene>
<dbReference type="Pfam" id="PF07992">
    <property type="entry name" value="Pyr_redox_2"/>
    <property type="match status" value="1"/>
</dbReference>
<keyword evidence="6 10" id="KW-0520">NAD</keyword>
<sequence length="471" mass="49885">MTSFDVVIIGGGPGGYQAAIRGAQLGMRILCVEDRVRLGGTCLNVGCIPSKALLESTERYVEARTTFTTHGIDFTDLSVDLKRLLAHKDGTVDELGRGIDFLFNKNKITRLLGRGRLDGAGRVVVKASESGEEQTIEAKHIVIATGSKPILIPGVQIDEERVVSSTGALSFQKIPKHLVVIGGGYVGLELGSVWHRLGSRVTVVEYANQITPGLDTEMAMQLFKMLQKDGIDFVLATKVTGVRFDAETTLVDLSPIGADKPALAPLACDAVLVSVGRKPNTDGLELESAGVRTDARGFIQVNPKTFETTSASVFAIGDVIGGAMLAHKASEEGVALMEMLAGQKPHVNYNAIPSVIYTSPEVASVGQTEEAVKSAGIPYKAGRFPFSANARAKAKKQTAGLVKVLAHAETDEILGVHIIGPEAGSLIHEAVVAMEFRASSEDIARCCHAHPTLPEALREAALAVAGRAIHI</sequence>
<keyword evidence="5 10" id="KW-0560">Oxidoreductase</keyword>
<dbReference type="Proteomes" id="UP001596270">
    <property type="component" value="Unassembled WGS sequence"/>
</dbReference>
<organism evidence="13 14">
    <name type="scientific">Polaromonas aquatica</name>
    <dbReference type="NCBI Taxonomy" id="332657"/>
    <lineage>
        <taxon>Bacteria</taxon>
        <taxon>Pseudomonadati</taxon>
        <taxon>Pseudomonadota</taxon>
        <taxon>Betaproteobacteria</taxon>
        <taxon>Burkholderiales</taxon>
        <taxon>Comamonadaceae</taxon>
        <taxon>Polaromonas</taxon>
    </lineage>
</organism>
<evidence type="ECO:0000256" key="3">
    <source>
        <dbReference type="ARBA" id="ARBA00022630"/>
    </source>
</evidence>
<keyword evidence="3 10" id="KW-0285">Flavoprotein</keyword>
<evidence type="ECO:0000256" key="1">
    <source>
        <dbReference type="ARBA" id="ARBA00007532"/>
    </source>
</evidence>
<feature type="domain" description="FAD/NAD(P)-binding" evidence="12">
    <location>
        <begin position="4"/>
        <end position="333"/>
    </location>
</feature>
<comment type="cofactor">
    <cofactor evidence="10">
        <name>FAD</name>
        <dbReference type="ChEBI" id="CHEBI:57692"/>
    </cofactor>
    <text evidence="10">Binds 1 FAD per subunit.</text>
</comment>
<keyword evidence="7" id="KW-1015">Disulfide bond</keyword>
<dbReference type="PRINTS" id="PR00368">
    <property type="entry name" value="FADPNR"/>
</dbReference>
<dbReference type="InterPro" id="IPR016156">
    <property type="entry name" value="FAD/NAD-linked_Rdtase_dimer_sf"/>
</dbReference>
<reference evidence="14" key="1">
    <citation type="journal article" date="2019" name="Int. J. Syst. Evol. Microbiol.">
        <title>The Global Catalogue of Microorganisms (GCM) 10K type strain sequencing project: providing services to taxonomists for standard genome sequencing and annotation.</title>
        <authorList>
            <consortium name="The Broad Institute Genomics Platform"/>
            <consortium name="The Broad Institute Genome Sequencing Center for Infectious Disease"/>
            <person name="Wu L."/>
            <person name="Ma J."/>
        </authorList>
    </citation>
    <scope>NUCLEOTIDE SEQUENCE [LARGE SCALE GENOMIC DNA]</scope>
    <source>
        <strain evidence="14">CCUG 39402</strain>
    </source>
</reference>
<evidence type="ECO:0000259" key="11">
    <source>
        <dbReference type="Pfam" id="PF02852"/>
    </source>
</evidence>
<comment type="catalytic activity">
    <reaction evidence="9 10">
        <text>N(6)-[(R)-dihydrolipoyl]-L-lysyl-[protein] + NAD(+) = N(6)-[(R)-lipoyl]-L-lysyl-[protein] + NADH + H(+)</text>
        <dbReference type="Rhea" id="RHEA:15045"/>
        <dbReference type="Rhea" id="RHEA-COMP:10474"/>
        <dbReference type="Rhea" id="RHEA-COMP:10475"/>
        <dbReference type="ChEBI" id="CHEBI:15378"/>
        <dbReference type="ChEBI" id="CHEBI:57540"/>
        <dbReference type="ChEBI" id="CHEBI:57945"/>
        <dbReference type="ChEBI" id="CHEBI:83099"/>
        <dbReference type="ChEBI" id="CHEBI:83100"/>
        <dbReference type="EC" id="1.8.1.4"/>
    </reaction>
</comment>
<evidence type="ECO:0000256" key="8">
    <source>
        <dbReference type="ARBA" id="ARBA00023284"/>
    </source>
</evidence>
<feature type="domain" description="Pyridine nucleotide-disulphide oxidoreductase dimerisation" evidence="11">
    <location>
        <begin position="352"/>
        <end position="461"/>
    </location>
</feature>
<dbReference type="PRINTS" id="PR00411">
    <property type="entry name" value="PNDRDTASEI"/>
</dbReference>
<dbReference type="InterPro" id="IPR001100">
    <property type="entry name" value="Pyr_nuc-diS_OxRdtase"/>
</dbReference>
<evidence type="ECO:0000256" key="10">
    <source>
        <dbReference type="RuleBase" id="RU003692"/>
    </source>
</evidence>
<keyword evidence="4 10" id="KW-0274">FAD</keyword>
<comment type="similarity">
    <text evidence="1 10">Belongs to the class-I pyridine nucleotide-disulfide oxidoreductase family.</text>
</comment>
<dbReference type="RefSeq" id="WP_371435612.1">
    <property type="nucleotide sequence ID" value="NZ_JBHSRS010000068.1"/>
</dbReference>
<protein>
    <recommendedName>
        <fullName evidence="2 10">Dihydrolipoyl dehydrogenase</fullName>
        <ecNumber evidence="2 10">1.8.1.4</ecNumber>
    </recommendedName>
</protein>
<dbReference type="InterPro" id="IPR050151">
    <property type="entry name" value="Class-I_Pyr_Nuc-Dis_Oxidored"/>
</dbReference>
<dbReference type="Pfam" id="PF02852">
    <property type="entry name" value="Pyr_redox_dim"/>
    <property type="match status" value="1"/>
</dbReference>
<dbReference type="SUPFAM" id="SSF51905">
    <property type="entry name" value="FAD/NAD(P)-binding domain"/>
    <property type="match status" value="1"/>
</dbReference>
<evidence type="ECO:0000256" key="5">
    <source>
        <dbReference type="ARBA" id="ARBA00023002"/>
    </source>
</evidence>
<dbReference type="Gene3D" id="3.50.50.60">
    <property type="entry name" value="FAD/NAD(P)-binding domain"/>
    <property type="match status" value="2"/>
</dbReference>
<dbReference type="PANTHER" id="PTHR22912">
    <property type="entry name" value="DISULFIDE OXIDOREDUCTASE"/>
    <property type="match status" value="1"/>
</dbReference>
<comment type="caution">
    <text evidence="13">The sequence shown here is derived from an EMBL/GenBank/DDBJ whole genome shotgun (WGS) entry which is preliminary data.</text>
</comment>
<evidence type="ECO:0000313" key="14">
    <source>
        <dbReference type="Proteomes" id="UP001596270"/>
    </source>
</evidence>
<proteinExistence type="inferred from homology"/>
<dbReference type="EC" id="1.8.1.4" evidence="2 10"/>
<keyword evidence="8 10" id="KW-0676">Redox-active center</keyword>
<dbReference type="InterPro" id="IPR012999">
    <property type="entry name" value="Pyr_OxRdtase_I_AS"/>
</dbReference>
<evidence type="ECO:0000256" key="4">
    <source>
        <dbReference type="ARBA" id="ARBA00022827"/>
    </source>
</evidence>